<evidence type="ECO:0000313" key="2">
    <source>
        <dbReference type="Proteomes" id="UP000262440"/>
    </source>
</evidence>
<reference evidence="1 2" key="1">
    <citation type="journal article" date="2018" name="Front. Microbiol.">
        <title>Jumbo Bacteriophages Are Represented Within an Increasing Diversity of Environmental Viruses Infecting the Emerging Phytopathogen, Dickeya solani.</title>
        <authorList>
            <person name="Day A.W."/>
            <person name="Ahn J."/>
            <person name="Salmond G.P.C."/>
        </authorList>
    </citation>
    <scope>NUCLEOTIDE SEQUENCE [LARGE SCALE GENOMIC DNA]</scope>
</reference>
<keyword evidence="2" id="KW-1185">Reference proteome</keyword>
<dbReference type="Proteomes" id="UP000262440">
    <property type="component" value="Segment"/>
</dbReference>
<gene>
    <name evidence="1" type="ORF">AD1_090</name>
</gene>
<name>A0A384ZY18_9CAUD</name>
<proteinExistence type="predicted"/>
<accession>A0A384ZY18</accession>
<evidence type="ECO:0000313" key="1">
    <source>
        <dbReference type="EMBL" id="AXG67134.1"/>
    </source>
</evidence>
<protein>
    <submittedName>
        <fullName evidence="1">Uncharacterized protein</fullName>
    </submittedName>
</protein>
<sequence>MLYATYHNNKANAIAKLAVHRGLYFDDQTDISDAHVDEEHYISKIASVRAWGNSSDTQGDQVTLSPMSGVKDNYFYPARSANLISGNSAPHNSYTAVQTYKAVAERYFCVYDTAAGNGQQWANGNPVFNGWNGVSRDTGETGYYWPSSCMLVFPENMRESSIIESYSSKTGSQYSRYVDSFWGTYSGYDAGFMNASLNLNTRAESGAQSYSYIQTTSSPMQGIPSVLSGPASNPHITFIRPVGKRYSCSGLNQFTAWDAPTVSNGVGGYVRDSAAFPMRTAVTGKDNTPDVLLTSCMMMFKCNGQGYMLRAKIGQDIIQTAPAATGDVAVLNIEFENPFGTKTLFKV</sequence>
<organism evidence="1 2">
    <name type="scientific">Dickeya phage vB_DsoM_AD1</name>
    <dbReference type="NCBI Taxonomy" id="2283029"/>
    <lineage>
        <taxon>Viruses</taxon>
        <taxon>Duplodnaviria</taxon>
        <taxon>Heunggongvirae</taxon>
        <taxon>Uroviricota</taxon>
        <taxon>Caudoviricetes</taxon>
        <taxon>Alexandravirus</taxon>
        <taxon>Alexandravirus AD1</taxon>
    </lineage>
</organism>
<dbReference type="EMBL" id="MH460463">
    <property type="protein sequence ID" value="AXG67134.1"/>
    <property type="molecule type" value="Genomic_DNA"/>
</dbReference>